<reference evidence="2 3" key="1">
    <citation type="journal article" date="2024" name="Int. J. Syst. Evol. Microbiol.">
        <title>Proposal of Lactobacillus amylovorus subsp. animalis subsp. nov. and an emended description of Lactobacillus amylovorus.</title>
        <authorList>
            <person name="Yamane K."/>
            <person name="Tanizawa Y."/>
            <person name="Kobayashi H."/>
            <person name="Kamizono T."/>
            <person name="Kojima Y."/>
            <person name="Takagi H."/>
            <person name="Tohno M."/>
        </authorList>
    </citation>
    <scope>NUCLEOTIDE SEQUENCE [LARGE SCALE GENOMIC DNA]</scope>
    <source>
        <strain evidence="2 3">TKL145</strain>
    </source>
</reference>
<evidence type="ECO:0000256" key="1">
    <source>
        <dbReference type="SAM" id="Phobius"/>
    </source>
</evidence>
<feature type="transmembrane region" description="Helical" evidence="1">
    <location>
        <begin position="7"/>
        <end position="27"/>
    </location>
</feature>
<dbReference type="AlphaFoldDB" id="A0ABC9VRE7"/>
<feature type="transmembrane region" description="Helical" evidence="1">
    <location>
        <begin position="169"/>
        <end position="186"/>
    </location>
</feature>
<accession>A0ABC9VRE7</accession>
<gene>
    <name evidence="2" type="ORF">LATKL145_19520</name>
</gene>
<protein>
    <submittedName>
        <fullName evidence="2">Uncharacterized protein</fullName>
    </submittedName>
</protein>
<dbReference type="Proteomes" id="UP001437574">
    <property type="component" value="Unassembled WGS sequence"/>
</dbReference>
<comment type="caution">
    <text evidence="2">The sequence shown here is derived from an EMBL/GenBank/DDBJ whole genome shotgun (WGS) entry which is preliminary data.</text>
</comment>
<keyword evidence="1" id="KW-1133">Transmembrane helix</keyword>
<evidence type="ECO:0000313" key="2">
    <source>
        <dbReference type="EMBL" id="GAA0043536.1"/>
    </source>
</evidence>
<dbReference type="RefSeq" id="WP_340815990.1">
    <property type="nucleotide sequence ID" value="NZ_BAAAAK010000040.1"/>
</dbReference>
<evidence type="ECO:0000313" key="3">
    <source>
        <dbReference type="Proteomes" id="UP001437574"/>
    </source>
</evidence>
<feature type="transmembrane region" description="Helical" evidence="1">
    <location>
        <begin position="85"/>
        <end position="102"/>
    </location>
</feature>
<sequence>MALLEFMVIRIIMLATTIYLYSHDLIIGQVEPEKILSDFDHSIIANYKWIMLLSFISFLLTFSCAICFLKKNGKKLFHVTDKVSSLMNTVFNALFISIVFFISKKNYMSYIIAWIVLLVIMFLCKKYLYKWFDRYVQDIFNNSMQILLIGTIYTFGQPDEIKSYISEDLTRMLISIIVLWSIGLIIKRIGNSKKSVCDKK</sequence>
<dbReference type="EMBL" id="BAAAAK010000040">
    <property type="protein sequence ID" value="GAA0043536.1"/>
    <property type="molecule type" value="Genomic_DNA"/>
</dbReference>
<name>A0ABC9VRE7_LACAM</name>
<proteinExistence type="predicted"/>
<keyword evidence="1" id="KW-0472">Membrane</keyword>
<organism evidence="2 3">
    <name type="scientific">Lactobacillus amylovorus subsp. animalium</name>
    <dbReference type="NCBI Taxonomy" id="3378536"/>
    <lineage>
        <taxon>Bacteria</taxon>
        <taxon>Bacillati</taxon>
        <taxon>Bacillota</taxon>
        <taxon>Bacilli</taxon>
        <taxon>Lactobacillales</taxon>
        <taxon>Lactobacillaceae</taxon>
        <taxon>Lactobacillus</taxon>
    </lineage>
</organism>
<feature type="transmembrane region" description="Helical" evidence="1">
    <location>
        <begin position="47"/>
        <end position="69"/>
    </location>
</feature>
<feature type="transmembrane region" description="Helical" evidence="1">
    <location>
        <begin position="108"/>
        <end position="128"/>
    </location>
</feature>
<keyword evidence="1" id="KW-0812">Transmembrane</keyword>
<reference evidence="3" key="2">
    <citation type="submission" date="2024-01" db="EMBL/GenBank/DDBJ databases">
        <title>Draft genome sequence of Lactobacillus amylovorus strain TKL145.</title>
        <authorList>
            <person name="Tohno M."/>
            <person name="Tanizawa Y."/>
        </authorList>
    </citation>
    <scope>NUCLEOTIDE SEQUENCE [LARGE SCALE GENOMIC DNA]</scope>
    <source>
        <strain evidence="3">TKL145</strain>
    </source>
</reference>
<feature type="transmembrane region" description="Helical" evidence="1">
    <location>
        <begin position="140"/>
        <end position="157"/>
    </location>
</feature>